<dbReference type="Pfam" id="PF18826">
    <property type="entry name" value="bVLRF1"/>
    <property type="match status" value="1"/>
</dbReference>
<feature type="active site" evidence="11">
    <location>
        <position position="237"/>
    </location>
</feature>
<dbReference type="GO" id="GO:0016787">
    <property type="term" value="F:hydrolase activity"/>
    <property type="evidence" value="ECO:0007669"/>
    <property type="project" value="UniProtKB-KW"/>
</dbReference>
<dbReference type="Pfam" id="PF00023">
    <property type="entry name" value="Ank"/>
    <property type="match status" value="1"/>
</dbReference>
<dbReference type="VEuPathDB" id="FungiDB:PC110_g11905"/>
<dbReference type="PANTHER" id="PTHR16036:SF2">
    <property type="entry name" value="TRNA ENDONUCLEASE ANKZF1"/>
    <property type="match status" value="1"/>
</dbReference>
<dbReference type="GO" id="GO:0005737">
    <property type="term" value="C:cytoplasm"/>
    <property type="evidence" value="ECO:0007669"/>
    <property type="project" value="UniProtKB-SubCell"/>
</dbReference>
<feature type="coiled-coil region" evidence="12">
    <location>
        <begin position="800"/>
        <end position="827"/>
    </location>
</feature>
<evidence type="ECO:0000256" key="8">
    <source>
        <dbReference type="ARBA" id="ARBA00023043"/>
    </source>
</evidence>
<gene>
    <name evidence="16" type="ORF">JG687_00004352</name>
</gene>
<evidence type="ECO:0000259" key="15">
    <source>
        <dbReference type="PROSITE" id="PS52044"/>
    </source>
</evidence>
<evidence type="ECO:0000256" key="6">
    <source>
        <dbReference type="ARBA" id="ARBA00022759"/>
    </source>
</evidence>
<organism evidence="16 17">
    <name type="scientific">Phytophthora cactorum</name>
    <dbReference type="NCBI Taxonomy" id="29920"/>
    <lineage>
        <taxon>Eukaryota</taxon>
        <taxon>Sar</taxon>
        <taxon>Stramenopiles</taxon>
        <taxon>Oomycota</taxon>
        <taxon>Peronosporomycetes</taxon>
        <taxon>Peronosporales</taxon>
        <taxon>Peronosporaceae</taxon>
        <taxon>Phytophthora</taxon>
    </lineage>
</organism>
<feature type="region of interest" description="Disordered" evidence="13">
    <location>
        <begin position="771"/>
        <end position="798"/>
    </location>
</feature>
<evidence type="ECO:0000259" key="14">
    <source>
        <dbReference type="PROSITE" id="PS50021"/>
    </source>
</evidence>
<dbReference type="InterPro" id="IPR001715">
    <property type="entry name" value="CH_dom"/>
</dbReference>
<dbReference type="PROSITE" id="PS50297">
    <property type="entry name" value="ANK_REP_REGION"/>
    <property type="match status" value="1"/>
</dbReference>
<evidence type="ECO:0000256" key="3">
    <source>
        <dbReference type="ARBA" id="ARBA00022490"/>
    </source>
</evidence>
<evidence type="ECO:0000256" key="13">
    <source>
        <dbReference type="SAM" id="MobiDB-lite"/>
    </source>
</evidence>
<feature type="region of interest" description="Disordered" evidence="13">
    <location>
        <begin position="125"/>
        <end position="155"/>
    </location>
</feature>
<evidence type="ECO:0000313" key="16">
    <source>
        <dbReference type="EMBL" id="KAG6967293.1"/>
    </source>
</evidence>
<protein>
    <recommendedName>
        <fullName evidence="18">Ankyrin repeat-containing domain</fullName>
    </recommendedName>
</protein>
<dbReference type="GO" id="GO:0036503">
    <property type="term" value="P:ERAD pathway"/>
    <property type="evidence" value="ECO:0007669"/>
    <property type="project" value="TreeGrafter"/>
</dbReference>
<feature type="region of interest" description="Disordered" evidence="13">
    <location>
        <begin position="488"/>
        <end position="524"/>
    </location>
</feature>
<feature type="compositionally biased region" description="Basic and acidic residues" evidence="13">
    <location>
        <begin position="515"/>
        <end position="524"/>
    </location>
</feature>
<sequence length="849" mass="94599">MTSKKSAQTYGRIALSDLTPAQTSQWTVRAVAGSSRQFERPGAQDDAPTAVSDLAATALRLQTAALDERMSVGLRCGACDVATFASLDEQYAHFKSAAHCVNLKRRAKGLLSLSGQEALQYLETQSQEKDGGYASSSSSSSWSEEEEEKVATTSEPVVEFSDGTSVFKVFKNILPDVDEETFNPYTALDKICASKLRWAVFLLRSGRFAGAVFDKDKALCHKTFQRYTTRRKQGGAQSASDANGKAKSAGATLRRYNEAALKQDVAALLLEWKGVLKDVELIFISSGKTERATFFQEKNAVLQPDDKRLKRIPFATFRPTFEEVCRVRSDLSTVRFSPLEAETPSPTDSVKKSKKKKQTSDPAPEAEVKPDTSEEEEEEEVPQIIQQVNDGDLKGVKKLLSNAEEKDIEVNVADTKFMTALHYAAAKNAIPMVEYLLDQGANPALLDLHNRPPYFLCNSKESRNAFRRYMGEHPGAWDYATAQIPEGLTSEMEQRKKEKEAEKRKRARERKKQQKKEAAEQKRIEAERQEELERKIAAGLACDFCGKYAGKSPFSRLEFKYCSTDCKNMMDLPLDDDTLQRVYAWIDEIPLSRPKKSIARDFSDGILAAEVVAFYFPKLVQMHNYSAANSVKQKQYNWNTLNRKVFRKLHISLSKEDIDDLVQCQSGAIEHLLVKLQIKIANYREKRPLSSPVPQAPRQISDNADDISSVVSGNTAVAGTVANGSPLGGSNRAMQSSVDKLGDSRGELLTPMRDLSMQDGDETSRFMEAPAAPVHPMDSLGKSYTSSSDSSKSEHVRQELAEKDSVIAELRETVQILEMKVQKLEQLVRLKDGKIQTLVAKLRSQKPQT</sequence>
<feature type="region of interest" description="Disordered" evidence="13">
    <location>
        <begin position="338"/>
        <end position="388"/>
    </location>
</feature>
<dbReference type="InterPro" id="IPR047139">
    <property type="entry name" value="ANKZ1/VMS1"/>
</dbReference>
<dbReference type="VEuPathDB" id="FungiDB:PC110_g11906"/>
<name>A0A8T1URT1_9STRA</name>
<dbReference type="InterPro" id="IPR010441">
    <property type="entry name" value="CH_2"/>
</dbReference>
<evidence type="ECO:0000256" key="9">
    <source>
        <dbReference type="ARBA" id="ARBA00023054"/>
    </source>
</evidence>
<dbReference type="FunFam" id="1.10.418.10:FF:000059">
    <property type="entry name" value="RIKEN cDNA 6430531B16 gene"/>
    <property type="match status" value="1"/>
</dbReference>
<feature type="region of interest" description="Disordered" evidence="13">
    <location>
        <begin position="687"/>
        <end position="706"/>
    </location>
</feature>
<dbReference type="PROSITE" id="PS52044">
    <property type="entry name" value="VLRF1"/>
    <property type="match status" value="1"/>
</dbReference>
<evidence type="ECO:0000256" key="11">
    <source>
        <dbReference type="PROSITE-ProRule" id="PRU01389"/>
    </source>
</evidence>
<dbReference type="PROSITE" id="PS50021">
    <property type="entry name" value="CH"/>
    <property type="match status" value="1"/>
</dbReference>
<accession>A0A8T1URT1</accession>
<dbReference type="PROSITE" id="PS50088">
    <property type="entry name" value="ANK_REPEAT"/>
    <property type="match status" value="1"/>
</dbReference>
<evidence type="ECO:0000256" key="5">
    <source>
        <dbReference type="ARBA" id="ARBA00022737"/>
    </source>
</evidence>
<feature type="domain" description="VLRF1" evidence="15">
    <location>
        <begin position="194"/>
        <end position="334"/>
    </location>
</feature>
<evidence type="ECO:0008006" key="18">
    <source>
        <dbReference type="Google" id="ProtNLM"/>
    </source>
</evidence>
<dbReference type="PANTHER" id="PTHR16036">
    <property type="entry name" value="ANKYRIN REPEAT AND ZINC FINGER DOMAIN-CONTAINING PROTEIN 1"/>
    <property type="match status" value="1"/>
</dbReference>
<comment type="subcellular location">
    <subcellularLocation>
        <location evidence="1">Cytoplasm</location>
    </subcellularLocation>
</comment>
<dbReference type="EMBL" id="JAENGZ010000148">
    <property type="protein sequence ID" value="KAG6967293.1"/>
    <property type="molecule type" value="Genomic_DNA"/>
</dbReference>
<keyword evidence="6 11" id="KW-0255">Endonuclease</keyword>
<evidence type="ECO:0000256" key="2">
    <source>
        <dbReference type="ARBA" id="ARBA00009262"/>
    </source>
</evidence>
<keyword evidence="9 12" id="KW-0175">Coiled coil</keyword>
<evidence type="ECO:0000256" key="1">
    <source>
        <dbReference type="ARBA" id="ARBA00004496"/>
    </source>
</evidence>
<evidence type="ECO:0000256" key="12">
    <source>
        <dbReference type="SAM" id="Coils"/>
    </source>
</evidence>
<dbReference type="InterPro" id="IPR002110">
    <property type="entry name" value="Ankyrin_rpt"/>
</dbReference>
<comment type="similarity">
    <text evidence="2 11">Belongs to the ANKZF1/VMS1 family.</text>
</comment>
<keyword evidence="4 11" id="KW-0540">Nuclease</keyword>
<feature type="compositionally biased region" description="Basic and acidic residues" evidence="13">
    <location>
        <begin position="492"/>
        <end position="503"/>
    </location>
</feature>
<feature type="repeat" description="ANK" evidence="10">
    <location>
        <begin position="416"/>
        <end position="448"/>
    </location>
</feature>
<evidence type="ECO:0000256" key="4">
    <source>
        <dbReference type="ARBA" id="ARBA00022722"/>
    </source>
</evidence>
<proteinExistence type="inferred from homology"/>
<comment type="domain">
    <text evidence="11">The VLRF1 domain mediates binding to the 60S ribosomal subunit.</text>
</comment>
<keyword evidence="8 10" id="KW-0040">ANK repeat</keyword>
<dbReference type="GO" id="GO:0004519">
    <property type="term" value="F:endonuclease activity"/>
    <property type="evidence" value="ECO:0007669"/>
    <property type="project" value="UniProtKB-KW"/>
</dbReference>
<dbReference type="OrthoDB" id="429841at2759"/>
<keyword evidence="5" id="KW-0677">Repeat</keyword>
<feature type="domain" description="Calponin-homology (CH)" evidence="14">
    <location>
        <begin position="576"/>
        <end position="681"/>
    </location>
</feature>
<feature type="compositionally biased region" description="Low complexity" evidence="13">
    <location>
        <begin position="779"/>
        <end position="790"/>
    </location>
</feature>
<dbReference type="AlphaFoldDB" id="A0A8T1URT1"/>
<evidence type="ECO:0000256" key="7">
    <source>
        <dbReference type="ARBA" id="ARBA00022801"/>
    </source>
</evidence>
<evidence type="ECO:0000256" key="10">
    <source>
        <dbReference type="PROSITE-ProRule" id="PRU00023"/>
    </source>
</evidence>
<keyword evidence="7 11" id="KW-0378">Hydrolase</keyword>
<comment type="caution">
    <text evidence="16">The sequence shown here is derived from an EMBL/GenBank/DDBJ whole genome shotgun (WGS) entry which is preliminary data.</text>
</comment>
<dbReference type="InterPro" id="IPR041175">
    <property type="entry name" value="VLRF1/Vms1"/>
</dbReference>
<evidence type="ECO:0000313" key="17">
    <source>
        <dbReference type="Proteomes" id="UP000688947"/>
    </source>
</evidence>
<dbReference type="Pfam" id="PF06294">
    <property type="entry name" value="CH_2"/>
    <property type="match status" value="1"/>
</dbReference>
<feature type="compositionally biased region" description="Basic residues" evidence="13">
    <location>
        <begin position="504"/>
        <end position="514"/>
    </location>
</feature>
<dbReference type="SMART" id="SM00248">
    <property type="entry name" value="ANK"/>
    <property type="match status" value="1"/>
</dbReference>
<reference evidence="16" key="1">
    <citation type="submission" date="2021-01" db="EMBL/GenBank/DDBJ databases">
        <title>Phytophthora aleatoria, a newly-described species from Pinus radiata is distinct from Phytophthora cactorum isolates based on comparative genomics.</title>
        <authorList>
            <person name="Mcdougal R."/>
            <person name="Panda P."/>
            <person name="Williams N."/>
            <person name="Studholme D.J."/>
        </authorList>
    </citation>
    <scope>NUCLEOTIDE SEQUENCE</scope>
    <source>
        <strain evidence="16">NZFS 3830</strain>
    </source>
</reference>
<keyword evidence="3 11" id="KW-0963">Cytoplasm</keyword>
<dbReference type="Proteomes" id="UP000688947">
    <property type="component" value="Unassembled WGS sequence"/>
</dbReference>